<keyword evidence="3" id="KW-1185">Reference proteome</keyword>
<dbReference type="Gene3D" id="3.10.310.70">
    <property type="match status" value="1"/>
</dbReference>
<dbReference type="InterPro" id="IPR011059">
    <property type="entry name" value="Metal-dep_hydrolase_composite"/>
</dbReference>
<dbReference type="Gene3D" id="2.30.40.10">
    <property type="entry name" value="Urease, subunit C, domain 1"/>
    <property type="match status" value="1"/>
</dbReference>
<dbReference type="Pfam" id="PF07969">
    <property type="entry name" value="Amidohydro_3"/>
    <property type="match status" value="1"/>
</dbReference>
<dbReference type="PANTHER" id="PTHR22642:SF2">
    <property type="entry name" value="PROTEIN LONG AFTER FAR-RED 3"/>
    <property type="match status" value="1"/>
</dbReference>
<comment type="caution">
    <text evidence="2">The sequence shown here is derived from an EMBL/GenBank/DDBJ whole genome shotgun (WGS) entry which is preliminary data.</text>
</comment>
<accession>A0A511AHR9</accession>
<protein>
    <submittedName>
        <fullName evidence="2">Amidohydrolase</fullName>
    </submittedName>
</protein>
<proteinExistence type="predicted"/>
<dbReference type="InterPro" id="IPR013108">
    <property type="entry name" value="Amidohydro_3"/>
</dbReference>
<dbReference type="Gene3D" id="3.20.20.140">
    <property type="entry name" value="Metal-dependent hydrolases"/>
    <property type="match status" value="1"/>
</dbReference>
<gene>
    <name evidence="2" type="ORF">MAE01_29100</name>
</gene>
<dbReference type="AlphaFoldDB" id="A0A511AHR9"/>
<dbReference type="SUPFAM" id="SSF51338">
    <property type="entry name" value="Composite domain of metallo-dependent hydrolases"/>
    <property type="match status" value="1"/>
</dbReference>
<dbReference type="SUPFAM" id="SSF51556">
    <property type="entry name" value="Metallo-dependent hydrolases"/>
    <property type="match status" value="1"/>
</dbReference>
<dbReference type="CDD" id="cd01300">
    <property type="entry name" value="YtcJ_like"/>
    <property type="match status" value="1"/>
</dbReference>
<name>A0A511AHR9_9MICO</name>
<dbReference type="OrthoDB" id="3173428at2"/>
<dbReference type="GO" id="GO:0016810">
    <property type="term" value="F:hydrolase activity, acting on carbon-nitrogen (but not peptide) bonds"/>
    <property type="evidence" value="ECO:0007669"/>
    <property type="project" value="InterPro"/>
</dbReference>
<organism evidence="2 3">
    <name type="scientific">Microbacterium aerolatum</name>
    <dbReference type="NCBI Taxonomy" id="153731"/>
    <lineage>
        <taxon>Bacteria</taxon>
        <taxon>Bacillati</taxon>
        <taxon>Actinomycetota</taxon>
        <taxon>Actinomycetes</taxon>
        <taxon>Micrococcales</taxon>
        <taxon>Microbacteriaceae</taxon>
        <taxon>Microbacterium</taxon>
    </lineage>
</organism>
<dbReference type="InterPro" id="IPR033932">
    <property type="entry name" value="YtcJ-like"/>
</dbReference>
<dbReference type="EMBL" id="BJUW01000018">
    <property type="protein sequence ID" value="GEK87734.1"/>
    <property type="molecule type" value="Genomic_DNA"/>
</dbReference>
<dbReference type="Proteomes" id="UP000321225">
    <property type="component" value="Unassembled WGS sequence"/>
</dbReference>
<reference evidence="2 3" key="1">
    <citation type="submission" date="2019-07" db="EMBL/GenBank/DDBJ databases">
        <title>Whole genome shotgun sequence of Microbacterium aerolatum NBRC 103071.</title>
        <authorList>
            <person name="Hosoyama A."/>
            <person name="Uohara A."/>
            <person name="Ohji S."/>
            <person name="Ichikawa N."/>
        </authorList>
    </citation>
    <scope>NUCLEOTIDE SEQUENCE [LARGE SCALE GENOMIC DNA]</scope>
    <source>
        <strain evidence="2 3">NBRC 103071</strain>
    </source>
</reference>
<dbReference type="InterPro" id="IPR032466">
    <property type="entry name" value="Metal_Hydrolase"/>
</dbReference>
<dbReference type="PANTHER" id="PTHR22642">
    <property type="entry name" value="IMIDAZOLONEPROPIONASE"/>
    <property type="match status" value="1"/>
</dbReference>
<sequence>MRIDTIFTNARIRTLDPERPTAHSIGTLGGRIVGFDDDLHGVDADRVVDLGGQPVLPGFHDAHHHLSLTGFRLASLNVRPGAVNSLAELYDAVHEYAKDLAPDAWVRGSGYDQNFLEGHPIAEDLDRAAGGRPVILEHVSGHMLVANTRAFELAGYPRREGFPEIAGGGIPRGADGRPEGLLQESAMGPIFALVRPVALDDVQRNLQLASDQALSYGLTSVTEPGIGEIRMIGNSPLDYHAYQTAVEKRMLRVRTTLMPYITVLHPFTDLPDKDVLGLDLGIRTGLGDDMLRVGPVKIVADGSFIGRSAAMHACFHGEADNFGVLLHEPEQLRDYIIGAHRAGWTVATHAIGDRAIAHVLDAVEEAQRVSPRPDVRHRIEHFALASDDDIARAARLGVIPVPQGVFLSDFGDGMAAAVTEDRRDDIYRVKSLADAGIVLNGSTDSPISDANPLVSLRDMVLRRTSSGAVLGEGERISVDAAVRAYTYGSAYAVGQETSKGMLRVGMLADFIALSDDLYEIEPERIAEQEVTATVVGGAVEFGDVG</sequence>
<evidence type="ECO:0000313" key="2">
    <source>
        <dbReference type="EMBL" id="GEK87734.1"/>
    </source>
</evidence>
<evidence type="ECO:0000313" key="3">
    <source>
        <dbReference type="Proteomes" id="UP000321225"/>
    </source>
</evidence>
<dbReference type="RefSeq" id="WP_147040623.1">
    <property type="nucleotide sequence ID" value="NZ_BJUW01000018.1"/>
</dbReference>
<evidence type="ECO:0000259" key="1">
    <source>
        <dbReference type="Pfam" id="PF07969"/>
    </source>
</evidence>
<feature type="domain" description="Amidohydrolase 3" evidence="1">
    <location>
        <begin position="46"/>
        <end position="539"/>
    </location>
</feature>
<keyword evidence="2" id="KW-0378">Hydrolase</keyword>